<feature type="signal peptide" evidence="1">
    <location>
        <begin position="1"/>
        <end position="24"/>
    </location>
</feature>
<reference evidence="2" key="1">
    <citation type="submission" date="2020-05" db="UniProtKB">
        <authorList>
            <consortium name="EnsemblMetazoa"/>
        </authorList>
    </citation>
    <scope>IDENTIFICATION</scope>
    <source>
        <strain evidence="2">FUMOZ</strain>
    </source>
</reference>
<feature type="chain" id="PRO_5021403462" evidence="1">
    <location>
        <begin position="25"/>
        <end position="99"/>
    </location>
</feature>
<sequence length="99" mass="11200">MYFRSLYWIFAAAVLLVVTTVLTASVPNGDVYHENTLPENERFFANQTKDGIYQEQLTGQIMAVYEKVPRDDIHLHPASGGTHIFFQVCPLNDTIPSLL</sequence>
<accession>A0A4Y0BFR5</accession>
<keyword evidence="1" id="KW-0732">Signal</keyword>
<dbReference type="EnsemblMetazoa" id="AFUN018836-RA">
    <property type="protein sequence ID" value="AFUN018836-PA"/>
    <property type="gene ID" value="AFUN018836"/>
</dbReference>
<organism evidence="2">
    <name type="scientific">Anopheles funestus</name>
    <name type="common">African malaria mosquito</name>
    <dbReference type="NCBI Taxonomy" id="62324"/>
    <lineage>
        <taxon>Eukaryota</taxon>
        <taxon>Metazoa</taxon>
        <taxon>Ecdysozoa</taxon>
        <taxon>Arthropoda</taxon>
        <taxon>Hexapoda</taxon>
        <taxon>Insecta</taxon>
        <taxon>Pterygota</taxon>
        <taxon>Neoptera</taxon>
        <taxon>Endopterygota</taxon>
        <taxon>Diptera</taxon>
        <taxon>Nematocera</taxon>
        <taxon>Culicoidea</taxon>
        <taxon>Culicidae</taxon>
        <taxon>Anophelinae</taxon>
        <taxon>Anopheles</taxon>
    </lineage>
</organism>
<evidence type="ECO:0000256" key="1">
    <source>
        <dbReference type="SAM" id="SignalP"/>
    </source>
</evidence>
<dbReference type="AlphaFoldDB" id="A0A4Y0BFR5"/>
<proteinExistence type="predicted"/>
<protein>
    <submittedName>
        <fullName evidence="2">Uncharacterized protein</fullName>
    </submittedName>
</protein>
<evidence type="ECO:0000313" key="2">
    <source>
        <dbReference type="EnsemblMetazoa" id="AFUN018836-PA"/>
    </source>
</evidence>
<name>A0A4Y0BFR5_ANOFN</name>
<dbReference type="VEuPathDB" id="VectorBase:AFUN018836"/>